<dbReference type="PROSITE" id="PS51293">
    <property type="entry name" value="SANT"/>
    <property type="match status" value="2"/>
</dbReference>
<dbReference type="EMBL" id="JAGFMF010011747">
    <property type="protein sequence ID" value="KAG8514429.1"/>
    <property type="molecule type" value="Genomic_DNA"/>
</dbReference>
<dbReference type="FunFam" id="1.10.10.60:FF:000033">
    <property type="entry name" value="REST corepressor 3"/>
    <property type="match status" value="1"/>
</dbReference>
<dbReference type="PANTHER" id="PTHR16089:SF11">
    <property type="entry name" value="REST COREPRESSOR 1"/>
    <property type="match status" value="1"/>
</dbReference>
<keyword evidence="5" id="KW-0804">Transcription</keyword>
<feature type="region of interest" description="Disordered" evidence="9">
    <location>
        <begin position="970"/>
        <end position="1001"/>
    </location>
</feature>
<evidence type="ECO:0000256" key="7">
    <source>
        <dbReference type="ARBA" id="ARBA00038011"/>
    </source>
</evidence>
<feature type="domain" description="SANT" evidence="11">
    <location>
        <begin position="471"/>
        <end position="522"/>
    </location>
</feature>
<evidence type="ECO:0000256" key="1">
    <source>
        <dbReference type="ARBA" id="ARBA00004123"/>
    </source>
</evidence>
<dbReference type="Pfam" id="PF00249">
    <property type="entry name" value="Myb_DNA-binding"/>
    <property type="match status" value="2"/>
</dbReference>
<protein>
    <submittedName>
        <fullName evidence="12">REST corepressor 1</fullName>
    </submittedName>
</protein>
<dbReference type="PROSITE" id="PS51156">
    <property type="entry name" value="ELM2"/>
    <property type="match status" value="1"/>
</dbReference>
<dbReference type="Gene3D" id="1.10.10.60">
    <property type="entry name" value="Homeodomain-like"/>
    <property type="match status" value="1"/>
</dbReference>
<dbReference type="InterPro" id="IPR049048">
    <property type="entry name" value="REST_helical"/>
</dbReference>
<evidence type="ECO:0000313" key="12">
    <source>
        <dbReference type="EMBL" id="KAG8514429.1"/>
    </source>
</evidence>
<evidence type="ECO:0000256" key="3">
    <source>
        <dbReference type="ARBA" id="ARBA00023015"/>
    </source>
</evidence>
<evidence type="ECO:0000313" key="13">
    <source>
        <dbReference type="Proteomes" id="UP000700334"/>
    </source>
</evidence>
<keyword evidence="2" id="KW-0678">Repressor</keyword>
<dbReference type="InterPro" id="IPR000949">
    <property type="entry name" value="ELM2_dom"/>
</dbReference>
<dbReference type="GO" id="GO:0000118">
    <property type="term" value="C:histone deacetylase complex"/>
    <property type="evidence" value="ECO:0007669"/>
    <property type="project" value="TreeGrafter"/>
</dbReference>
<gene>
    <name evidence="12" type="ORF">J0S82_003305</name>
</gene>
<evidence type="ECO:0000256" key="5">
    <source>
        <dbReference type="ARBA" id="ARBA00023163"/>
    </source>
</evidence>
<dbReference type="SMART" id="SM00717">
    <property type="entry name" value="SANT"/>
    <property type="match status" value="2"/>
</dbReference>
<reference evidence="12" key="1">
    <citation type="journal article" date="2021" name="Evol. Appl.">
        <title>The genome of the Pyrenean desman and the effects of bottlenecks and inbreeding on the genomic landscape of an endangered species.</title>
        <authorList>
            <person name="Escoda L."/>
            <person name="Castresana J."/>
        </authorList>
    </citation>
    <scope>NUCLEOTIDE SEQUENCE</scope>
    <source>
        <strain evidence="12">IBE-C5619</strain>
    </source>
</reference>
<feature type="region of interest" description="Disordered" evidence="9">
    <location>
        <begin position="725"/>
        <end position="751"/>
    </location>
</feature>
<feature type="non-terminal residue" evidence="12">
    <location>
        <position position="1"/>
    </location>
</feature>
<dbReference type="InterPro" id="IPR051066">
    <property type="entry name" value="Trans_reg/Corepressor"/>
</dbReference>
<evidence type="ECO:0000259" key="11">
    <source>
        <dbReference type="PROSITE" id="PS51293"/>
    </source>
</evidence>
<feature type="compositionally biased region" description="Polar residues" evidence="9">
    <location>
        <begin position="970"/>
        <end position="999"/>
    </location>
</feature>
<dbReference type="InterPro" id="IPR017884">
    <property type="entry name" value="SANT_dom"/>
</dbReference>
<evidence type="ECO:0000259" key="10">
    <source>
        <dbReference type="PROSITE" id="PS51156"/>
    </source>
</evidence>
<comment type="caution">
    <text evidence="12">The sequence shown here is derived from an EMBL/GenBank/DDBJ whole genome shotgun (WGS) entry which is preliminary data.</text>
</comment>
<feature type="region of interest" description="Disordered" evidence="9">
    <location>
        <begin position="525"/>
        <end position="595"/>
    </location>
</feature>
<feature type="compositionally biased region" description="Basic and acidic residues" evidence="9">
    <location>
        <begin position="559"/>
        <end position="569"/>
    </location>
</feature>
<feature type="domain" description="SANT" evidence="11">
    <location>
        <begin position="662"/>
        <end position="713"/>
    </location>
</feature>
<organism evidence="12 13">
    <name type="scientific">Galemys pyrenaicus</name>
    <name type="common">Iberian desman</name>
    <name type="synonym">Pyrenean desman</name>
    <dbReference type="NCBI Taxonomy" id="202257"/>
    <lineage>
        <taxon>Eukaryota</taxon>
        <taxon>Metazoa</taxon>
        <taxon>Chordata</taxon>
        <taxon>Craniata</taxon>
        <taxon>Vertebrata</taxon>
        <taxon>Euteleostomi</taxon>
        <taxon>Mammalia</taxon>
        <taxon>Eutheria</taxon>
        <taxon>Laurasiatheria</taxon>
        <taxon>Eulipotyphla</taxon>
        <taxon>Talpidae</taxon>
        <taxon>Galemys</taxon>
    </lineage>
</organism>
<dbReference type="PANTHER" id="PTHR16089">
    <property type="entry name" value="REST COREPRESSOR COREST PROTEIN-RELATED"/>
    <property type="match status" value="1"/>
</dbReference>
<dbReference type="SUPFAM" id="SSF46689">
    <property type="entry name" value="Homeodomain-like"/>
    <property type="match status" value="2"/>
</dbReference>
<keyword evidence="3" id="KW-0805">Transcription regulation</keyword>
<evidence type="ECO:0000256" key="4">
    <source>
        <dbReference type="ARBA" id="ARBA00023054"/>
    </source>
</evidence>
<keyword evidence="13" id="KW-1185">Reference proteome</keyword>
<feature type="region of interest" description="Disordered" evidence="9">
    <location>
        <begin position="1247"/>
        <end position="1276"/>
    </location>
</feature>
<keyword evidence="4 8" id="KW-0175">Coiled coil</keyword>
<comment type="similarity">
    <text evidence="7">Belongs to the CoREST family.</text>
</comment>
<dbReference type="Pfam" id="PF20878">
    <property type="entry name" value="REST_helical"/>
    <property type="match status" value="1"/>
</dbReference>
<feature type="region of interest" description="Disordered" evidence="9">
    <location>
        <begin position="84"/>
        <end position="108"/>
    </location>
</feature>
<dbReference type="InterPro" id="IPR001005">
    <property type="entry name" value="SANT/Myb"/>
</dbReference>
<dbReference type="InterPro" id="IPR009057">
    <property type="entry name" value="Homeodomain-like_sf"/>
</dbReference>
<dbReference type="GO" id="GO:0006357">
    <property type="term" value="P:regulation of transcription by RNA polymerase II"/>
    <property type="evidence" value="ECO:0007669"/>
    <property type="project" value="TreeGrafter"/>
</dbReference>
<dbReference type="CDD" id="cd00167">
    <property type="entry name" value="SANT"/>
    <property type="match status" value="1"/>
</dbReference>
<feature type="region of interest" description="Disordered" evidence="9">
    <location>
        <begin position="1211"/>
        <end position="1234"/>
    </location>
</feature>
<feature type="region of interest" description="Disordered" evidence="9">
    <location>
        <begin position="1149"/>
        <end position="1185"/>
    </location>
</feature>
<dbReference type="Pfam" id="PF01448">
    <property type="entry name" value="ELM2"/>
    <property type="match status" value="1"/>
</dbReference>
<accession>A0A8J6AMR4</accession>
<comment type="subcellular location">
    <subcellularLocation>
        <location evidence="1">Nucleus</location>
    </subcellularLocation>
</comment>
<evidence type="ECO:0000256" key="2">
    <source>
        <dbReference type="ARBA" id="ARBA00022491"/>
    </source>
</evidence>
<evidence type="ECO:0000256" key="6">
    <source>
        <dbReference type="ARBA" id="ARBA00023242"/>
    </source>
</evidence>
<dbReference type="Gene3D" id="1.20.58.1880">
    <property type="match status" value="1"/>
</dbReference>
<feature type="coiled-coil region" evidence="8">
    <location>
        <begin position="619"/>
        <end position="646"/>
    </location>
</feature>
<dbReference type="Proteomes" id="UP000700334">
    <property type="component" value="Unassembled WGS sequence"/>
</dbReference>
<feature type="compositionally biased region" description="Low complexity" evidence="9">
    <location>
        <begin position="1215"/>
        <end position="1232"/>
    </location>
</feature>
<dbReference type="AlphaFoldDB" id="A0A8J6AMR4"/>
<evidence type="ECO:0000256" key="9">
    <source>
        <dbReference type="SAM" id="MobiDB-lite"/>
    </source>
</evidence>
<name>A0A8J6AMR4_GALPY</name>
<dbReference type="OrthoDB" id="10064338at2759"/>
<dbReference type="GO" id="GO:0005667">
    <property type="term" value="C:transcription regulator complex"/>
    <property type="evidence" value="ECO:0007669"/>
    <property type="project" value="TreeGrafter"/>
</dbReference>
<evidence type="ECO:0000256" key="8">
    <source>
        <dbReference type="SAM" id="Coils"/>
    </source>
</evidence>
<feature type="domain" description="ELM2" evidence="10">
    <location>
        <begin position="385"/>
        <end position="470"/>
    </location>
</feature>
<dbReference type="FunFam" id="1.20.58.1880:FF:000001">
    <property type="entry name" value="REST corepressor 1"/>
    <property type="match status" value="1"/>
</dbReference>
<dbReference type="GO" id="GO:0003714">
    <property type="term" value="F:transcription corepressor activity"/>
    <property type="evidence" value="ECO:0007669"/>
    <property type="project" value="TreeGrafter"/>
</dbReference>
<sequence>LRNLGGAWLGGSAWVSSVVTGRLVLPEECGAGKQEERRAPQGPCHCIGRPGVGAETWARWASLAVTERRRERQGVTFEFRLSRGLRRGGSGGRDRPWPPPSQSCRRGATSRQATLTARLFWSCMWGDVPWPRTLAGQAPEAHGTPVEGVECVPSAGAWALVGLCGASALPTPLLWQSSIVPDLANGRDYHYFSALFCITRVPLRVSYLAREDLVSGVQKPQSGSGCSVWPGCGCSVWPGCRVEAPPGAELGRNSVLRGHAACVATRFPPGAQAASTLLLREGPASSPRRTVGLARFSMERVCAAPASAHCLTPPWGAPPARRPRVVVSPPPLPSCRSPSSSHPALTLSPGRSRVRLCVISDSEVEVGGASVGCGDSPTPSYRACAERLHVPWRSAEVQGRRAKLARRSQERDNLGMLVWSPNQNLSEAKLDEYIAIAKEKHGYNMEQALGMLFWHKHNIEKSLADLPNFTPFPDEWTVEDKVLFEQAFSFHGKTFHRIQQMLPDKSIASLVKFYYSWKKTRTKTSVMDRHARKQKREREESEDELEEANGNNPIDIEIDQNKESKKEVPPTETVPPIKKEKHSTQAKNRAKRKPPRGMFLSQEDVEAVSANATAATTVLRHLDMELVSIKRQIQNIKQTNSALKEKLDGGIEPYRLPEVVQKCNARWTTEEQLLAVQAIRKYGRDFQAISDVIGNKSVVQVKNFFVNYRRRFNIDEVLQEWEAEHGKEEANGPSHQKPVKSPDNSIKMPEEEDEVSVEQDRLLLAAVSPGRAVSWEIPLGSVTWLHLPQALWVTQGVGAWRRVRARTWSRNMWRAHGETQASQPGPSRPCGPCCPPLVCLRTADPGVRGTAPGHSRVVVDVLVHSRIGREDYWSVALSACCLLAVCFSSLACPALPCTAHVPGQPQASHCRISPAGGQRSWSGPSVLSVRPLCPRAPVLSSVPRELASALVSVGSCWRCGGSRMVPWQGLHSSRPQDSSASPTARPSGLTPHSRSSEATSRPHVCAQPCLRGPGALSLPFCAGSVPSSDPPPRRPHSFFVPGTCRSSHWPGTPAYLSVLWAALQPPEHAGQFAGSLLWGPSLESESAGLWGGGRVSGQPELGLRREQSQALWGWQNPAGMGPEYEGRSGPSVLVRRGLLRQRPCRALRLPKGSMWAGPSPRPALPQRRRQEGSRVPQDTSWPLGPGWESALKNGVELGNACRLLEKTPLGPAPLAPEGHPPAGHGPAAPAPGVSLCSLKHHRHGVFSDETDSWERQGLAQTHSAGEPSTALEAALA</sequence>
<keyword evidence="6" id="KW-0539">Nucleus</keyword>
<proteinExistence type="inferred from homology"/>